<protein>
    <recommendedName>
        <fullName evidence="4">Leucine-rich repeat domain-containing protein</fullName>
    </recommendedName>
</protein>
<feature type="region of interest" description="Disordered" evidence="1">
    <location>
        <begin position="192"/>
        <end position="213"/>
    </location>
</feature>
<evidence type="ECO:0000313" key="3">
    <source>
        <dbReference type="Proteomes" id="UP001597138"/>
    </source>
</evidence>
<gene>
    <name evidence="2" type="ORF">ACFSC2_00655</name>
</gene>
<evidence type="ECO:0008006" key="4">
    <source>
        <dbReference type="Google" id="ProtNLM"/>
    </source>
</evidence>
<name>A0ABW4H7D2_9FLAO</name>
<reference evidence="3" key="1">
    <citation type="journal article" date="2019" name="Int. J. Syst. Evol. Microbiol.">
        <title>The Global Catalogue of Microorganisms (GCM) 10K type strain sequencing project: providing services to taxonomists for standard genome sequencing and annotation.</title>
        <authorList>
            <consortium name="The Broad Institute Genomics Platform"/>
            <consortium name="The Broad Institute Genome Sequencing Center for Infectious Disease"/>
            <person name="Wu L."/>
            <person name="Ma J."/>
        </authorList>
    </citation>
    <scope>NUCLEOTIDE SEQUENCE [LARGE SCALE GENOMIC DNA]</scope>
    <source>
        <strain evidence="3">CCUG 70865</strain>
    </source>
</reference>
<dbReference type="EMBL" id="JBHUDZ010000001">
    <property type="protein sequence ID" value="MFD1601241.1"/>
    <property type="molecule type" value="Genomic_DNA"/>
</dbReference>
<accession>A0ABW4H7D2</accession>
<dbReference type="RefSeq" id="WP_379817322.1">
    <property type="nucleotide sequence ID" value="NZ_JBHUDZ010000001.1"/>
</dbReference>
<comment type="caution">
    <text evidence="2">The sequence shown here is derived from an EMBL/GenBank/DDBJ whole genome shotgun (WGS) entry which is preliminary data.</text>
</comment>
<evidence type="ECO:0000313" key="2">
    <source>
        <dbReference type="EMBL" id="MFD1601241.1"/>
    </source>
</evidence>
<sequence>MNNRISRIKNNVQDKNSEAWHKLCEYIDKVEAENLEEFSPLEALGNELYSQIYTLPGTISKLKKVKKIWLYGSKLKRIPPEIGEMESLEYFDPYTSYDLHWFPYEITNCKNLKDSRVSTRTLYGNYKNRMGFPLLDHNPVRYESSTVKCSICKTEISYEETNQLWITVRVGTDNLPLLANLCSKECEEKLPQPPNGYIPNPHKGGAGLKQPNDDEWEFENKKTVSLEEIKNQENEIKGKNSLIKLVRKIWDK</sequence>
<keyword evidence="3" id="KW-1185">Reference proteome</keyword>
<dbReference type="Proteomes" id="UP001597138">
    <property type="component" value="Unassembled WGS sequence"/>
</dbReference>
<dbReference type="Gene3D" id="3.80.10.10">
    <property type="entry name" value="Ribonuclease Inhibitor"/>
    <property type="match status" value="1"/>
</dbReference>
<dbReference type="SUPFAM" id="SSF52058">
    <property type="entry name" value="L domain-like"/>
    <property type="match status" value="1"/>
</dbReference>
<evidence type="ECO:0000256" key="1">
    <source>
        <dbReference type="SAM" id="MobiDB-lite"/>
    </source>
</evidence>
<proteinExistence type="predicted"/>
<dbReference type="InterPro" id="IPR032675">
    <property type="entry name" value="LRR_dom_sf"/>
</dbReference>
<organism evidence="2 3">
    <name type="scientific">Flavobacterium artemisiae</name>
    <dbReference type="NCBI Taxonomy" id="2126556"/>
    <lineage>
        <taxon>Bacteria</taxon>
        <taxon>Pseudomonadati</taxon>
        <taxon>Bacteroidota</taxon>
        <taxon>Flavobacteriia</taxon>
        <taxon>Flavobacteriales</taxon>
        <taxon>Flavobacteriaceae</taxon>
        <taxon>Flavobacterium</taxon>
    </lineage>
</organism>